<dbReference type="Gene3D" id="1.10.1220.170">
    <property type="match status" value="1"/>
</dbReference>
<dbReference type="NCBIfam" id="TIGR01552">
    <property type="entry name" value="phd_fam"/>
    <property type="match status" value="1"/>
</dbReference>
<protein>
    <recommendedName>
        <fullName evidence="2">Antitoxin</fullName>
    </recommendedName>
</protein>
<gene>
    <name evidence="3" type="ORF">GCM10009681_44240</name>
</gene>
<reference evidence="4" key="1">
    <citation type="journal article" date="2019" name="Int. J. Syst. Evol. Microbiol.">
        <title>The Global Catalogue of Microorganisms (GCM) 10K type strain sequencing project: providing services to taxonomists for standard genome sequencing and annotation.</title>
        <authorList>
            <consortium name="The Broad Institute Genomics Platform"/>
            <consortium name="The Broad Institute Genome Sequencing Center for Infectious Disease"/>
            <person name="Wu L."/>
            <person name="Ma J."/>
        </authorList>
    </citation>
    <scope>NUCLEOTIDE SEQUENCE [LARGE SCALE GENOMIC DNA]</scope>
    <source>
        <strain evidence="4">JCM 13249</strain>
    </source>
</reference>
<evidence type="ECO:0000256" key="1">
    <source>
        <dbReference type="ARBA" id="ARBA00009981"/>
    </source>
</evidence>
<dbReference type="EMBL" id="BAAALS010000025">
    <property type="protein sequence ID" value="GAA1768246.1"/>
    <property type="molecule type" value="Genomic_DNA"/>
</dbReference>
<sequence length="95" mass="10050">MAQTLNVTDAKARLSELVAAVATTHDHVEITRNGEPAAVLVSMEEIRALRETVAILSDAAAIADIREAEEDIAAGRLVDASDLADVMRARRQGAA</sequence>
<proteinExistence type="inferred from homology"/>
<keyword evidence="4" id="KW-1185">Reference proteome</keyword>
<comment type="function">
    <text evidence="2">Antitoxin component of a type II toxin-antitoxin (TA) system.</text>
</comment>
<evidence type="ECO:0000256" key="2">
    <source>
        <dbReference type="RuleBase" id="RU362080"/>
    </source>
</evidence>
<dbReference type="Gene3D" id="3.40.1620.10">
    <property type="entry name" value="YefM-like domain"/>
    <property type="match status" value="1"/>
</dbReference>
<dbReference type="RefSeq" id="WP_344085254.1">
    <property type="nucleotide sequence ID" value="NZ_BAAALS010000025.1"/>
</dbReference>
<dbReference type="PANTHER" id="PTHR33713">
    <property type="entry name" value="ANTITOXIN YAFN-RELATED"/>
    <property type="match status" value="1"/>
</dbReference>
<dbReference type="Pfam" id="PF02604">
    <property type="entry name" value="PhdYeFM_antitox"/>
    <property type="match status" value="1"/>
</dbReference>
<accession>A0ABP4X4M9</accession>
<evidence type="ECO:0000313" key="4">
    <source>
        <dbReference type="Proteomes" id="UP001500655"/>
    </source>
</evidence>
<comment type="caution">
    <text evidence="3">The sequence shown here is derived from an EMBL/GenBank/DDBJ whole genome shotgun (WGS) entry which is preliminary data.</text>
</comment>
<dbReference type="InterPro" id="IPR006442">
    <property type="entry name" value="Antitoxin_Phd/YefM"/>
</dbReference>
<dbReference type="SUPFAM" id="SSF143120">
    <property type="entry name" value="YefM-like"/>
    <property type="match status" value="1"/>
</dbReference>
<evidence type="ECO:0000313" key="3">
    <source>
        <dbReference type="EMBL" id="GAA1768246.1"/>
    </source>
</evidence>
<dbReference type="InterPro" id="IPR051405">
    <property type="entry name" value="phD/YefM_antitoxin"/>
</dbReference>
<comment type="similarity">
    <text evidence="1 2">Belongs to the phD/YefM antitoxin family.</text>
</comment>
<organism evidence="3 4">
    <name type="scientific">Luedemannella helvata</name>
    <dbReference type="NCBI Taxonomy" id="349315"/>
    <lineage>
        <taxon>Bacteria</taxon>
        <taxon>Bacillati</taxon>
        <taxon>Actinomycetota</taxon>
        <taxon>Actinomycetes</taxon>
        <taxon>Micromonosporales</taxon>
        <taxon>Micromonosporaceae</taxon>
        <taxon>Luedemannella</taxon>
    </lineage>
</organism>
<dbReference type="PANTHER" id="PTHR33713:SF10">
    <property type="entry name" value="ANTITOXIN YAFN"/>
    <property type="match status" value="1"/>
</dbReference>
<name>A0ABP4X4M9_9ACTN</name>
<dbReference type="Proteomes" id="UP001500655">
    <property type="component" value="Unassembled WGS sequence"/>
</dbReference>
<dbReference type="InterPro" id="IPR036165">
    <property type="entry name" value="YefM-like_sf"/>
</dbReference>